<organism evidence="2 3">
    <name type="scientific">Pseudonocardia acidicola</name>
    <dbReference type="NCBI Taxonomy" id="2724939"/>
    <lineage>
        <taxon>Bacteria</taxon>
        <taxon>Bacillati</taxon>
        <taxon>Actinomycetota</taxon>
        <taxon>Actinomycetes</taxon>
        <taxon>Pseudonocardiales</taxon>
        <taxon>Pseudonocardiaceae</taxon>
        <taxon>Pseudonocardia</taxon>
    </lineage>
</organism>
<evidence type="ECO:0000313" key="3">
    <source>
        <dbReference type="Proteomes" id="UP000820669"/>
    </source>
</evidence>
<dbReference type="Proteomes" id="UP000820669">
    <property type="component" value="Unassembled WGS sequence"/>
</dbReference>
<sequence>MAMYPPTGSYDHPASADPLVPLGFDQWMSKVLGVVRRSWQPLVVVQVVAALPGLLLSGAAEWVVLGGAPPAPADAVGAGLAGGLIAIVFALFAQGASVFVAIRDAVGRPVPASDALRFAAGRALPLLGWGLLAGLIAIVGYVLLILPGIYCTIVFAAALTGVVIVERGSIDRAFTLVNRRFLPTAGRLLVIAVMAFAYSIAVGVIVSIFTEPGGLAERLLTGLLMLPVSLVSVGVAVVTYAELRFHENPSVSSGWLAAELER</sequence>
<evidence type="ECO:0000313" key="2">
    <source>
        <dbReference type="EMBL" id="NMI02008.1"/>
    </source>
</evidence>
<feature type="transmembrane region" description="Helical" evidence="1">
    <location>
        <begin position="147"/>
        <end position="165"/>
    </location>
</feature>
<evidence type="ECO:0000256" key="1">
    <source>
        <dbReference type="SAM" id="Phobius"/>
    </source>
</evidence>
<proteinExistence type="predicted"/>
<comment type="caution">
    <text evidence="2">The sequence shown here is derived from an EMBL/GenBank/DDBJ whole genome shotgun (WGS) entry which is preliminary data.</text>
</comment>
<keyword evidence="3" id="KW-1185">Reference proteome</keyword>
<feature type="transmembrane region" description="Helical" evidence="1">
    <location>
        <begin position="76"/>
        <end position="102"/>
    </location>
</feature>
<keyword evidence="1" id="KW-0812">Transmembrane</keyword>
<name>A0ABX1SMH3_9PSEU</name>
<feature type="transmembrane region" description="Helical" evidence="1">
    <location>
        <begin position="42"/>
        <end position="64"/>
    </location>
</feature>
<dbReference type="EMBL" id="JAAXLA010000114">
    <property type="protein sequence ID" value="NMI02008.1"/>
    <property type="molecule type" value="Genomic_DNA"/>
</dbReference>
<keyword evidence="1" id="KW-0472">Membrane</keyword>
<reference evidence="2 3" key="1">
    <citation type="submission" date="2020-04" db="EMBL/GenBank/DDBJ databases">
        <authorList>
            <person name="Klaysubun C."/>
            <person name="Duangmal K."/>
            <person name="Lipun K."/>
        </authorList>
    </citation>
    <scope>NUCLEOTIDE SEQUENCE [LARGE SCALE GENOMIC DNA]</scope>
    <source>
        <strain evidence="2 3">K10HN5</strain>
    </source>
</reference>
<feature type="transmembrane region" description="Helical" evidence="1">
    <location>
        <begin position="186"/>
        <end position="210"/>
    </location>
</feature>
<gene>
    <name evidence="2" type="ORF">HF526_32635</name>
</gene>
<protein>
    <recommendedName>
        <fullName evidence="4">Glycerophosphoryl diester phosphodiesterase membrane domain-containing protein</fullName>
    </recommendedName>
</protein>
<feature type="transmembrane region" description="Helical" evidence="1">
    <location>
        <begin position="123"/>
        <end position="141"/>
    </location>
</feature>
<dbReference type="RefSeq" id="WP_169385515.1">
    <property type="nucleotide sequence ID" value="NZ_JAAXLA010000114.1"/>
</dbReference>
<keyword evidence="1" id="KW-1133">Transmembrane helix</keyword>
<accession>A0ABX1SMH3</accession>
<feature type="transmembrane region" description="Helical" evidence="1">
    <location>
        <begin position="222"/>
        <end position="243"/>
    </location>
</feature>
<evidence type="ECO:0008006" key="4">
    <source>
        <dbReference type="Google" id="ProtNLM"/>
    </source>
</evidence>